<dbReference type="HOGENOM" id="CLU_205350_0_0_11"/>
<dbReference type="AlphaFoldDB" id="E3H598"/>
<organism evidence="1 2">
    <name type="scientific">Rothia dentocariosa (strain ATCC 17931 / CDC X599 / XDIA)</name>
    <dbReference type="NCBI Taxonomy" id="762948"/>
    <lineage>
        <taxon>Bacteria</taxon>
        <taxon>Bacillati</taxon>
        <taxon>Actinomycetota</taxon>
        <taxon>Actinomycetes</taxon>
        <taxon>Micrococcales</taxon>
        <taxon>Micrococcaceae</taxon>
        <taxon>Rothia</taxon>
    </lineage>
</organism>
<dbReference type="KEGG" id="rdn:HMPREF0733_10186"/>
<reference evidence="2" key="1">
    <citation type="submission" date="2010-10" db="EMBL/GenBank/DDBJ databases">
        <title>The complete genome of Rothia dentocariosa ATCC 17931.</title>
        <authorList>
            <person name="Muzny D."/>
            <person name="Qin X."/>
            <person name="Buhay C."/>
            <person name="Dugan-Rocha S."/>
            <person name="Ding Y."/>
            <person name="Chen G."/>
            <person name="Hawes A."/>
            <person name="Holder M."/>
            <person name="Jhangiani S."/>
            <person name="Johnson A."/>
            <person name="Khan Z."/>
            <person name="Li Z."/>
            <person name="Liu W."/>
            <person name="Liu X."/>
            <person name="Perez L."/>
            <person name="Shen H."/>
            <person name="Wang Q."/>
            <person name="Watt J."/>
            <person name="Xi L."/>
            <person name="Xin Y."/>
            <person name="Zhou J."/>
            <person name="Deng J."/>
            <person name="Jiang H."/>
            <person name="Liu Y."/>
            <person name="Qu J."/>
            <person name="Song X.-Z."/>
            <person name="Zhang L."/>
            <person name="Villasana D."/>
            <person name="Johnson A."/>
            <person name="Liu J."/>
            <person name="Liyanage D."/>
            <person name="Lorensuhewa L."/>
            <person name="Robinson T."/>
            <person name="Song A."/>
            <person name="Song B.-B."/>
            <person name="Dinh H."/>
            <person name="Thornton R."/>
            <person name="Coyle M."/>
            <person name="Francisco L."/>
            <person name="Jackson L."/>
            <person name="Javaid M."/>
            <person name="Korchina V."/>
            <person name="Kovar C."/>
            <person name="Mata R."/>
            <person name="Mathew T."/>
            <person name="Ngo R."/>
            <person name="Nguyen L."/>
            <person name="Nguyen N."/>
            <person name="Okwuonu G."/>
            <person name="Ongeri F."/>
            <person name="Pham C."/>
            <person name="Simmons D."/>
            <person name="Wilczek-Boney K."/>
            <person name="Hale W."/>
            <person name="Jakkamsetti A."/>
            <person name="Pham P."/>
            <person name="Ruth R."/>
            <person name="San Lucas F."/>
            <person name="Warren J."/>
            <person name="Zhang J."/>
            <person name="Zhao Z."/>
            <person name="Zhou C."/>
            <person name="Zhu D."/>
            <person name="Lee S."/>
            <person name="Bess C."/>
            <person name="Blankenburg K."/>
            <person name="Forbes L."/>
            <person name="Fu Q."/>
            <person name="Gubbala S."/>
            <person name="Hirani K."/>
            <person name="Jayaseelan J.C."/>
            <person name="Lara F."/>
            <person name="Munidasa M."/>
            <person name="Palculict T."/>
            <person name="Patil S."/>
            <person name="Pu L.-L."/>
            <person name="Saada N."/>
            <person name="Tang L."/>
            <person name="Weissenberger G."/>
            <person name="Zhu Y."/>
            <person name="Hemphill L."/>
            <person name="Shang Y."/>
            <person name="Youmans B."/>
            <person name="Ayvaz T."/>
            <person name="Ross M."/>
            <person name="Santibanez J."/>
            <person name="Aqrawi P."/>
            <person name="Gross S."/>
            <person name="Joshi V."/>
            <person name="Fowler G."/>
            <person name="Nazareth L."/>
            <person name="Reid J."/>
            <person name="Worley K."/>
            <person name="Petrosino J."/>
            <person name="Highlander S."/>
            <person name="Gibbs R."/>
        </authorList>
    </citation>
    <scope>NUCLEOTIDE SEQUENCE [LARGE SCALE GENOMIC DNA]</scope>
    <source>
        <strain evidence="2">ATCC 17931 / CDC X599 / XDIA</strain>
    </source>
</reference>
<evidence type="ECO:0000313" key="2">
    <source>
        <dbReference type="Proteomes" id="UP000000387"/>
    </source>
</evidence>
<dbReference type="EMBL" id="CP002280">
    <property type="protein sequence ID" value="ADP39644.1"/>
    <property type="molecule type" value="Genomic_DNA"/>
</dbReference>
<accession>E3H598</accession>
<dbReference type="Proteomes" id="UP000000387">
    <property type="component" value="Chromosome"/>
</dbReference>
<proteinExistence type="predicted"/>
<name>E3H598_ROTDC</name>
<sequence length="67" mass="7689">MELPVELEARDELDEEEAEDELEESFALFEPHALKAKMPATARDTHAVAFLVVMIRILSPDKYQLVF</sequence>
<protein>
    <submittedName>
        <fullName evidence="1">Uncharacterized protein</fullName>
    </submittedName>
</protein>
<evidence type="ECO:0000313" key="1">
    <source>
        <dbReference type="EMBL" id="ADP39644.1"/>
    </source>
</evidence>
<gene>
    <name evidence="1" type="ordered locus">HMPREF0733_10186</name>
</gene>